<dbReference type="Gene3D" id="2.70.98.40">
    <property type="entry name" value="Glycoside hydrolase, family 65, N-terminal domain"/>
    <property type="match status" value="1"/>
</dbReference>
<organism evidence="2 3">
    <name type="scientific">Stutzerimonas decontaminans</name>
    <dbReference type="NCBI Taxonomy" id="3022791"/>
    <lineage>
        <taxon>Bacteria</taxon>
        <taxon>Pseudomonadati</taxon>
        <taxon>Pseudomonadota</taxon>
        <taxon>Gammaproteobacteria</taxon>
        <taxon>Pseudomonadales</taxon>
        <taxon>Pseudomonadaceae</taxon>
        <taxon>Stutzerimonas</taxon>
    </lineage>
</organism>
<dbReference type="PANTHER" id="PTHR37469">
    <property type="entry name" value="CELLOBIONIC ACID PHOSPHORYLASE-RELATED"/>
    <property type="match status" value="1"/>
</dbReference>
<dbReference type="InterPro" id="IPR052047">
    <property type="entry name" value="GH94_Enzymes"/>
</dbReference>
<accession>A0ABX4VS58</accession>
<dbReference type="RefSeq" id="WP_219807512.1">
    <property type="nucleotide sequence ID" value="NZ_POUI01000017.1"/>
</dbReference>
<comment type="caution">
    <text evidence="2">The sequence shown here is derived from an EMBL/GenBank/DDBJ whole genome shotgun (WGS) entry which is preliminary data.</text>
</comment>
<dbReference type="Pfam" id="PF06165">
    <property type="entry name" value="GH94_b-supersand"/>
    <property type="match status" value="1"/>
</dbReference>
<dbReference type="SMART" id="SM01068">
    <property type="entry name" value="CBM_X"/>
    <property type="match status" value="1"/>
</dbReference>
<protein>
    <submittedName>
        <fullName evidence="2">Glycosyl transferase family 36</fullName>
    </submittedName>
</protein>
<dbReference type="InterPro" id="IPR011013">
    <property type="entry name" value="Gal_mutarotase_sf_dom"/>
</dbReference>
<keyword evidence="3" id="KW-1185">Reference proteome</keyword>
<dbReference type="PANTHER" id="PTHR37469:SF2">
    <property type="entry name" value="CELLOBIONIC ACID PHOSPHORYLASE"/>
    <property type="match status" value="1"/>
</dbReference>
<dbReference type="GO" id="GO:0016740">
    <property type="term" value="F:transferase activity"/>
    <property type="evidence" value="ECO:0007669"/>
    <property type="project" value="UniProtKB-KW"/>
</dbReference>
<dbReference type="InterPro" id="IPR010383">
    <property type="entry name" value="Glyco_hydrolase_94_b-supersand"/>
</dbReference>
<evidence type="ECO:0000313" key="2">
    <source>
        <dbReference type="EMBL" id="PNF82793.1"/>
    </source>
</evidence>
<name>A0ABX4VS58_9GAMM</name>
<dbReference type="Proteomes" id="UP000236021">
    <property type="component" value="Unassembled WGS sequence"/>
</dbReference>
<proteinExistence type="predicted"/>
<dbReference type="InterPro" id="IPR037018">
    <property type="entry name" value="GH65_N"/>
</dbReference>
<keyword evidence="2" id="KW-0808">Transferase</keyword>
<dbReference type="SUPFAM" id="SSF74650">
    <property type="entry name" value="Galactose mutarotase-like"/>
    <property type="match status" value="1"/>
</dbReference>
<evidence type="ECO:0000259" key="1">
    <source>
        <dbReference type="Pfam" id="PF06165"/>
    </source>
</evidence>
<feature type="domain" description="Glycosyl hydrolase 94 supersandwich" evidence="1">
    <location>
        <begin position="15"/>
        <end position="132"/>
    </location>
</feature>
<dbReference type="EMBL" id="POUI01000017">
    <property type="protein sequence ID" value="PNF82793.1"/>
    <property type="molecule type" value="Genomic_DNA"/>
</dbReference>
<evidence type="ECO:0000313" key="3">
    <source>
        <dbReference type="Proteomes" id="UP000236021"/>
    </source>
</evidence>
<reference evidence="2 3" key="1">
    <citation type="submission" date="2018-01" db="EMBL/GenBank/DDBJ databases">
        <title>Denitrification phenotypes of diverse strains of Pseudomonas stutzeri.</title>
        <authorList>
            <person name="Milligan D.A."/>
            <person name="Bergaust L."/>
            <person name="Bakken L.R."/>
            <person name="Frostegard A."/>
        </authorList>
    </citation>
    <scope>NUCLEOTIDE SEQUENCE [LARGE SCALE GENOMIC DNA]</scope>
    <source>
        <strain evidence="2 3">ST27MN3</strain>
    </source>
</reference>
<gene>
    <name evidence="2" type="ORF">CXK93_21960</name>
</gene>
<sequence length="133" mass="14868">MPSPSSRTINPRQHGLLSNGHYSVMLSSSGSGYSQWHDLAVTRWREDPTRDPWGSYLLLRDEDSGAAWSTSQQPYGLRMPDDAVAFSAGRATFSRRHHSLHSVLDVAVACDADIELRRLTLSNHGDRTRTFSI</sequence>
<feature type="non-terminal residue" evidence="2">
    <location>
        <position position="133"/>
    </location>
</feature>